<sequence>MIGSIKQCLRETLGKALFDDSGFITLLCDIEAALNSRPTVHEYGIKDDSEEALTPSHFLIGKKLTTIPSSPLNPETNLNRMWKNRQHLMESFWKIWQKEYLMNLCTFHQVRNPSETNKIRKGGIVLLQEDVRPRHTWKKARVEELILGRDKKVRTYILDIPLPD</sequence>
<dbReference type="OrthoDB" id="6430419at2759"/>
<dbReference type="PANTHER" id="PTHR47331">
    <property type="entry name" value="PHD-TYPE DOMAIN-CONTAINING PROTEIN"/>
    <property type="match status" value="1"/>
</dbReference>
<dbReference type="OMA" id="AYEQGND"/>
<gene>
    <name evidence="2" type="ORF">X975_01018</name>
</gene>
<dbReference type="InterPro" id="IPR040676">
    <property type="entry name" value="DUF5641"/>
</dbReference>
<evidence type="ECO:0000259" key="1">
    <source>
        <dbReference type="Pfam" id="PF18701"/>
    </source>
</evidence>
<feature type="domain" description="DUF5641" evidence="1">
    <location>
        <begin position="81"/>
        <end position="155"/>
    </location>
</feature>
<organism evidence="2 3">
    <name type="scientific">Stegodyphus mimosarum</name>
    <name type="common">African social velvet spider</name>
    <dbReference type="NCBI Taxonomy" id="407821"/>
    <lineage>
        <taxon>Eukaryota</taxon>
        <taxon>Metazoa</taxon>
        <taxon>Ecdysozoa</taxon>
        <taxon>Arthropoda</taxon>
        <taxon>Chelicerata</taxon>
        <taxon>Arachnida</taxon>
        <taxon>Araneae</taxon>
        <taxon>Araneomorphae</taxon>
        <taxon>Entelegynae</taxon>
        <taxon>Eresoidea</taxon>
        <taxon>Eresidae</taxon>
        <taxon>Stegodyphus</taxon>
    </lineage>
</organism>
<dbReference type="Pfam" id="PF18701">
    <property type="entry name" value="DUF5641"/>
    <property type="match status" value="1"/>
</dbReference>
<evidence type="ECO:0000313" key="3">
    <source>
        <dbReference type="Proteomes" id="UP000054359"/>
    </source>
</evidence>
<feature type="non-terminal residue" evidence="2">
    <location>
        <position position="164"/>
    </location>
</feature>
<reference evidence="2 3" key="1">
    <citation type="submission" date="2013-11" db="EMBL/GenBank/DDBJ databases">
        <title>Genome sequencing of Stegodyphus mimosarum.</title>
        <authorList>
            <person name="Bechsgaard J."/>
        </authorList>
    </citation>
    <scope>NUCLEOTIDE SEQUENCE [LARGE SCALE GENOMIC DNA]</scope>
</reference>
<dbReference type="STRING" id="407821.A0A087UEZ5"/>
<protein>
    <recommendedName>
        <fullName evidence="1">DUF5641 domain-containing protein</fullName>
    </recommendedName>
</protein>
<dbReference type="EMBL" id="KK119522">
    <property type="protein sequence ID" value="KFM75934.1"/>
    <property type="molecule type" value="Genomic_DNA"/>
</dbReference>
<proteinExistence type="predicted"/>
<evidence type="ECO:0000313" key="2">
    <source>
        <dbReference type="EMBL" id="KFM75934.1"/>
    </source>
</evidence>
<dbReference type="AlphaFoldDB" id="A0A087UEZ5"/>
<keyword evidence="3" id="KW-1185">Reference proteome</keyword>
<dbReference type="Proteomes" id="UP000054359">
    <property type="component" value="Unassembled WGS sequence"/>
</dbReference>
<accession>A0A087UEZ5</accession>
<name>A0A087UEZ5_STEMI</name>